<accession>A0A6C0L5W4</accession>
<dbReference type="EMBL" id="MN740438">
    <property type="protein sequence ID" value="QHU26329.1"/>
    <property type="molecule type" value="Genomic_DNA"/>
</dbReference>
<keyword evidence="1" id="KW-1133">Transmembrane helix</keyword>
<proteinExistence type="predicted"/>
<keyword evidence="1" id="KW-0472">Membrane</keyword>
<organism evidence="2">
    <name type="scientific">viral metagenome</name>
    <dbReference type="NCBI Taxonomy" id="1070528"/>
    <lineage>
        <taxon>unclassified sequences</taxon>
        <taxon>metagenomes</taxon>
        <taxon>organismal metagenomes</taxon>
    </lineage>
</organism>
<feature type="transmembrane region" description="Helical" evidence="1">
    <location>
        <begin position="47"/>
        <end position="71"/>
    </location>
</feature>
<keyword evidence="1" id="KW-0812">Transmembrane</keyword>
<evidence type="ECO:0000256" key="1">
    <source>
        <dbReference type="SAM" id="Phobius"/>
    </source>
</evidence>
<sequence>MSDDIAHTVYRVIKYGIIFGLVVGFSILLVGSLLVRDIGYIQKNPKFFISETLVMGILTALPVIFICYLRGVPHVDTLHDFTLIFLKIVFLHLGFQLSGVYSALFPMSSKLK</sequence>
<name>A0A6C0L5W4_9ZZZZ</name>
<evidence type="ECO:0000313" key="2">
    <source>
        <dbReference type="EMBL" id="QHU26329.1"/>
    </source>
</evidence>
<protein>
    <submittedName>
        <fullName evidence="2">Uncharacterized protein</fullName>
    </submittedName>
</protein>
<feature type="transmembrane region" description="Helical" evidence="1">
    <location>
        <begin position="83"/>
        <end position="104"/>
    </location>
</feature>
<dbReference type="AlphaFoldDB" id="A0A6C0L5W4"/>
<reference evidence="2" key="1">
    <citation type="journal article" date="2020" name="Nature">
        <title>Giant virus diversity and host interactions through global metagenomics.</title>
        <authorList>
            <person name="Schulz F."/>
            <person name="Roux S."/>
            <person name="Paez-Espino D."/>
            <person name="Jungbluth S."/>
            <person name="Walsh D.A."/>
            <person name="Denef V.J."/>
            <person name="McMahon K.D."/>
            <person name="Konstantinidis K.T."/>
            <person name="Eloe-Fadrosh E.A."/>
            <person name="Kyrpides N.C."/>
            <person name="Woyke T."/>
        </authorList>
    </citation>
    <scope>NUCLEOTIDE SEQUENCE</scope>
    <source>
        <strain evidence="2">GVMAG-M-3300027759-16</strain>
    </source>
</reference>
<feature type="transmembrane region" description="Helical" evidence="1">
    <location>
        <begin position="12"/>
        <end position="35"/>
    </location>
</feature>